<keyword evidence="2" id="KW-1185">Reference proteome</keyword>
<evidence type="ECO:0000313" key="2">
    <source>
        <dbReference type="Proteomes" id="UP001501563"/>
    </source>
</evidence>
<comment type="caution">
    <text evidence="1">The sequence shown here is derived from an EMBL/GenBank/DDBJ whole genome shotgun (WGS) entry which is preliminary data.</text>
</comment>
<protein>
    <submittedName>
        <fullName evidence="1">Uncharacterized protein</fullName>
    </submittedName>
</protein>
<proteinExistence type="predicted"/>
<gene>
    <name evidence="1" type="ORF">GCM10022207_67580</name>
</gene>
<reference evidence="2" key="1">
    <citation type="journal article" date="2019" name="Int. J. Syst. Evol. Microbiol.">
        <title>The Global Catalogue of Microorganisms (GCM) 10K type strain sequencing project: providing services to taxonomists for standard genome sequencing and annotation.</title>
        <authorList>
            <consortium name="The Broad Institute Genomics Platform"/>
            <consortium name="The Broad Institute Genome Sequencing Center for Infectious Disease"/>
            <person name="Wu L."/>
            <person name="Ma J."/>
        </authorList>
    </citation>
    <scope>NUCLEOTIDE SEQUENCE [LARGE SCALE GENOMIC DNA]</scope>
    <source>
        <strain evidence="2">JCM 16578</strain>
    </source>
</reference>
<accession>A0ABP7KYZ2</accession>
<sequence>MLDAQTVVVPGANAATLIMPSLVSALGSVSEQRCSHASGSSTLALFHKSSGTILPTVPQHAEHNCRLTPPGRA</sequence>
<evidence type="ECO:0000313" key="1">
    <source>
        <dbReference type="EMBL" id="GAA3890469.1"/>
    </source>
</evidence>
<name>A0ABP7KYZ2_9ACTN</name>
<dbReference type="EMBL" id="BAAAZA010000026">
    <property type="protein sequence ID" value="GAA3890469.1"/>
    <property type="molecule type" value="Genomic_DNA"/>
</dbReference>
<organism evidence="1 2">
    <name type="scientific">Streptomyces lannensis</name>
    <dbReference type="NCBI Taxonomy" id="766498"/>
    <lineage>
        <taxon>Bacteria</taxon>
        <taxon>Bacillati</taxon>
        <taxon>Actinomycetota</taxon>
        <taxon>Actinomycetes</taxon>
        <taxon>Kitasatosporales</taxon>
        <taxon>Streptomycetaceae</taxon>
        <taxon>Streptomyces</taxon>
    </lineage>
</organism>
<dbReference type="RefSeq" id="WP_345553050.1">
    <property type="nucleotide sequence ID" value="NZ_BAAAZA010000026.1"/>
</dbReference>
<dbReference type="Proteomes" id="UP001501563">
    <property type="component" value="Unassembled WGS sequence"/>
</dbReference>